<dbReference type="SUPFAM" id="SSF53335">
    <property type="entry name" value="S-adenosyl-L-methionine-dependent methyltransferases"/>
    <property type="match status" value="1"/>
</dbReference>
<sequence>MPPNEMITTECRICGNTTLVPVVDLGNQCLSGVFPNKNAPNPSRSPLQLIKCDNSENKNVCGLLQLRQNANLDEMYGSTYGYHSSLSPSMVSHLAEKVDGLINFVCPKEGEIVLDIGCNDGTMLNLFGRTGMKRIGIDPSSEKFKDQFDTDIDVICDFFSEIAVRKIIAEEECKIITSIAMFYDIDDPLSFMREIRSLLAQDGIWALELSYLPLMLKNLTYDQICHEHVTYLGLKQMEWLANRTGLQIIDISFNF</sequence>
<dbReference type="InterPro" id="IPR013630">
    <property type="entry name" value="Methyltransf_Zn-bd_dom_put"/>
</dbReference>
<dbReference type="InterPro" id="IPR038576">
    <property type="entry name" value="Methyltransf_Zn-bd_dom_put_sf"/>
</dbReference>
<dbReference type="Pfam" id="PF13489">
    <property type="entry name" value="Methyltransf_23"/>
    <property type="match status" value="1"/>
</dbReference>
<dbReference type="Gene3D" id="3.40.50.150">
    <property type="entry name" value="Vaccinia Virus protein VP39"/>
    <property type="match status" value="1"/>
</dbReference>
<dbReference type="Gene3D" id="6.20.50.110">
    <property type="entry name" value="Methyltransferase, zinc-binding domain"/>
    <property type="match status" value="1"/>
</dbReference>
<feature type="domain" description="Methyltransferase putative zinc binding" evidence="1">
    <location>
        <begin position="11"/>
        <end position="76"/>
    </location>
</feature>
<dbReference type="EMBL" id="UINC01120776">
    <property type="protein sequence ID" value="SVC95469.1"/>
    <property type="molecule type" value="Genomic_DNA"/>
</dbReference>
<organism evidence="2">
    <name type="scientific">marine metagenome</name>
    <dbReference type="NCBI Taxonomy" id="408172"/>
    <lineage>
        <taxon>unclassified sequences</taxon>
        <taxon>metagenomes</taxon>
        <taxon>ecological metagenomes</taxon>
    </lineage>
</organism>
<dbReference type="AlphaFoldDB" id="A0A382RCR5"/>
<dbReference type="Pfam" id="PF08421">
    <property type="entry name" value="Methyltransf_13"/>
    <property type="match status" value="1"/>
</dbReference>
<protein>
    <recommendedName>
        <fullName evidence="1">Methyltransferase putative zinc binding domain-containing protein</fullName>
    </recommendedName>
</protein>
<evidence type="ECO:0000313" key="2">
    <source>
        <dbReference type="EMBL" id="SVC95469.1"/>
    </source>
</evidence>
<gene>
    <name evidence="2" type="ORF">METZ01_LOCUS348323</name>
</gene>
<proteinExistence type="predicted"/>
<name>A0A382RCR5_9ZZZZ</name>
<evidence type="ECO:0000259" key="1">
    <source>
        <dbReference type="Pfam" id="PF08421"/>
    </source>
</evidence>
<dbReference type="InterPro" id="IPR029063">
    <property type="entry name" value="SAM-dependent_MTases_sf"/>
</dbReference>
<accession>A0A382RCR5</accession>
<feature type="non-terminal residue" evidence="2">
    <location>
        <position position="255"/>
    </location>
</feature>
<reference evidence="2" key="1">
    <citation type="submission" date="2018-05" db="EMBL/GenBank/DDBJ databases">
        <authorList>
            <person name="Lanie J.A."/>
            <person name="Ng W.-L."/>
            <person name="Kazmierczak K.M."/>
            <person name="Andrzejewski T.M."/>
            <person name="Davidsen T.M."/>
            <person name="Wayne K.J."/>
            <person name="Tettelin H."/>
            <person name="Glass J.I."/>
            <person name="Rusch D."/>
            <person name="Podicherti R."/>
            <person name="Tsui H.-C.T."/>
            <person name="Winkler M.E."/>
        </authorList>
    </citation>
    <scope>NUCLEOTIDE SEQUENCE</scope>
</reference>